<sequence length="288" mass="32775">MKKINQQYLTGERALFKARDLQINNSTFADGESPLKESRNINLDQSIFKWKYPLWYSEHVNVTHSIFEEMSRSGIWYTKDISIENSTLQAPKLFRRASQIKLNHVHFSHAEETLWNCTDIEMQDVQAAGDYFGMNSQNINVDGFNLVGNYAFDGAKNVEIHNATLMTKDALWNCENVTVYDSQIIGEYLGWNSKNIRFVNCTIESDQGLCYMDHVTLENCTLLNTDLAFEYCSNIDADVISTIDSVKNPISGKIHAQGIQQIIVDDPEIDATKTIISVDQESQARHAV</sequence>
<comment type="caution">
    <text evidence="1">The sequence shown here is derived from an EMBL/GenBank/DDBJ whole genome shotgun (WGS) entry which is preliminary data.</text>
</comment>
<evidence type="ECO:0008006" key="3">
    <source>
        <dbReference type="Google" id="ProtNLM"/>
    </source>
</evidence>
<keyword evidence="2" id="KW-1185">Reference proteome</keyword>
<evidence type="ECO:0000313" key="2">
    <source>
        <dbReference type="Proteomes" id="UP000051783"/>
    </source>
</evidence>
<dbReference type="AlphaFoldDB" id="A0A0R2MEC7"/>
<proteinExistence type="predicted"/>
<dbReference type="InterPro" id="IPR011050">
    <property type="entry name" value="Pectin_lyase_fold/virulence"/>
</dbReference>
<reference evidence="1 2" key="1">
    <citation type="journal article" date="2015" name="Genome Announc.">
        <title>Expanding the biotechnology potential of lactobacilli through comparative genomics of 213 strains and associated genera.</title>
        <authorList>
            <person name="Sun Z."/>
            <person name="Harris H.M."/>
            <person name="McCann A."/>
            <person name="Guo C."/>
            <person name="Argimon S."/>
            <person name="Zhang W."/>
            <person name="Yang X."/>
            <person name="Jeffery I.B."/>
            <person name="Cooney J.C."/>
            <person name="Kagawa T.F."/>
            <person name="Liu W."/>
            <person name="Song Y."/>
            <person name="Salvetti E."/>
            <person name="Wrobel A."/>
            <person name="Rasinkangas P."/>
            <person name="Parkhill J."/>
            <person name="Rea M.C."/>
            <person name="O'Sullivan O."/>
            <person name="Ritari J."/>
            <person name="Douillard F.P."/>
            <person name="Paul Ross R."/>
            <person name="Yang R."/>
            <person name="Briner A.E."/>
            <person name="Felis G.E."/>
            <person name="de Vos W.M."/>
            <person name="Barrangou R."/>
            <person name="Klaenhammer T.R."/>
            <person name="Caufield P.W."/>
            <person name="Cui Y."/>
            <person name="Zhang H."/>
            <person name="O'Toole P.W."/>
        </authorList>
    </citation>
    <scope>NUCLEOTIDE SEQUENCE [LARGE SCALE GENOMIC DNA]</scope>
    <source>
        <strain evidence="1 2">LMG 26013</strain>
    </source>
</reference>
<organism evidence="1 2">
    <name type="scientific">Lactiplantibacillus xiangfangensis</name>
    <dbReference type="NCBI Taxonomy" id="942150"/>
    <lineage>
        <taxon>Bacteria</taxon>
        <taxon>Bacillati</taxon>
        <taxon>Bacillota</taxon>
        <taxon>Bacilli</taxon>
        <taxon>Lactobacillales</taxon>
        <taxon>Lactobacillaceae</taxon>
        <taxon>Lactiplantibacillus</taxon>
    </lineage>
</organism>
<dbReference type="SUPFAM" id="SSF51126">
    <property type="entry name" value="Pectin lyase-like"/>
    <property type="match status" value="1"/>
</dbReference>
<dbReference type="Pfam" id="PF12541">
    <property type="entry name" value="DUF3737"/>
    <property type="match status" value="1"/>
</dbReference>
<accession>A0A0R2MEC7</accession>
<dbReference type="RefSeq" id="WP_057706611.1">
    <property type="nucleotide sequence ID" value="NZ_JQCL01000059.1"/>
</dbReference>
<protein>
    <recommendedName>
        <fullName evidence="3">Hydrogenase</fullName>
    </recommendedName>
</protein>
<name>A0A0R2MEC7_9LACO</name>
<dbReference type="EMBL" id="JQCL01000059">
    <property type="protein sequence ID" value="KRO10475.1"/>
    <property type="molecule type" value="Genomic_DNA"/>
</dbReference>
<dbReference type="STRING" id="942150.IV64_GL002784"/>
<dbReference type="PATRIC" id="fig|942150.3.peg.2897"/>
<dbReference type="InterPro" id="IPR022208">
    <property type="entry name" value="DUF3737"/>
</dbReference>
<dbReference type="Proteomes" id="UP000051783">
    <property type="component" value="Unassembled WGS sequence"/>
</dbReference>
<evidence type="ECO:0000313" key="1">
    <source>
        <dbReference type="EMBL" id="KRO10475.1"/>
    </source>
</evidence>
<dbReference type="OrthoDB" id="9803285at2"/>
<gene>
    <name evidence="1" type="ORF">IV64_GL002784</name>
</gene>